<feature type="region of interest" description="Disordered" evidence="1">
    <location>
        <begin position="53"/>
        <end position="139"/>
    </location>
</feature>
<feature type="compositionally biased region" description="Basic and acidic residues" evidence="1">
    <location>
        <begin position="256"/>
        <end position="275"/>
    </location>
</feature>
<evidence type="ECO:0000313" key="3">
    <source>
        <dbReference type="Proteomes" id="UP000601435"/>
    </source>
</evidence>
<evidence type="ECO:0000256" key="1">
    <source>
        <dbReference type="SAM" id="MobiDB-lite"/>
    </source>
</evidence>
<name>A0A812S716_9DINO</name>
<dbReference type="AlphaFoldDB" id="A0A812S716"/>
<feature type="compositionally biased region" description="Low complexity" evidence="1">
    <location>
        <begin position="53"/>
        <end position="62"/>
    </location>
</feature>
<feature type="region of interest" description="Disordered" evidence="1">
    <location>
        <begin position="228"/>
        <end position="300"/>
    </location>
</feature>
<keyword evidence="3" id="KW-1185">Reference proteome</keyword>
<gene>
    <name evidence="2" type="ORF">SNEC2469_LOCUS13051</name>
</gene>
<dbReference type="EMBL" id="CAJNJA010020808">
    <property type="protein sequence ID" value="CAE7465082.1"/>
    <property type="molecule type" value="Genomic_DNA"/>
</dbReference>
<protein>
    <submittedName>
        <fullName evidence="2">Uncharacterized protein</fullName>
    </submittedName>
</protein>
<feature type="compositionally biased region" description="Low complexity" evidence="1">
    <location>
        <begin position="228"/>
        <end position="237"/>
    </location>
</feature>
<dbReference type="Proteomes" id="UP000601435">
    <property type="component" value="Unassembled WGS sequence"/>
</dbReference>
<dbReference type="OrthoDB" id="430554at2759"/>
<evidence type="ECO:0000313" key="2">
    <source>
        <dbReference type="EMBL" id="CAE7465082.1"/>
    </source>
</evidence>
<comment type="caution">
    <text evidence="2">The sequence shown here is derived from an EMBL/GenBank/DDBJ whole genome shotgun (WGS) entry which is preliminary data.</text>
</comment>
<sequence length="300" mass="32255">MASESQVTDAGAHVHLPPSLCEALVAAFPKTSSQTAPDFAAMISDLLAYAPARTSTPATASAKICRSRATPELHGGPEGAYQRDASTGRWRSQDRSQPPQPRTKPCASPKSPEELAPAPEAEEPEEPVRPQKAAEAALSRAKAETVKLWEAARKTLGDRCRSFKQQDAMQRTMAEVELEKSMLAASWKLFRDSLDKKELGEITRMAAGCEGGRALSVGVARHLFENVGSSGRSSCRGGKPRAKPKRSSAALPPRPTTEHEGAERTQEKKPEKMSARPESPSVRHRIGAWEISQAAPFGGA</sequence>
<reference evidence="2" key="1">
    <citation type="submission" date="2021-02" db="EMBL/GenBank/DDBJ databases">
        <authorList>
            <person name="Dougan E. K."/>
            <person name="Rhodes N."/>
            <person name="Thang M."/>
            <person name="Chan C."/>
        </authorList>
    </citation>
    <scope>NUCLEOTIDE SEQUENCE</scope>
</reference>
<organism evidence="2 3">
    <name type="scientific">Symbiodinium necroappetens</name>
    <dbReference type="NCBI Taxonomy" id="1628268"/>
    <lineage>
        <taxon>Eukaryota</taxon>
        <taxon>Sar</taxon>
        <taxon>Alveolata</taxon>
        <taxon>Dinophyceae</taxon>
        <taxon>Suessiales</taxon>
        <taxon>Symbiodiniaceae</taxon>
        <taxon>Symbiodinium</taxon>
    </lineage>
</organism>
<accession>A0A812S716</accession>
<proteinExistence type="predicted"/>